<keyword evidence="4" id="KW-0547">Nucleotide-binding</keyword>
<dbReference type="PANTHER" id="PTHR19136:SF81">
    <property type="entry name" value="MOLYBDENUM COFACTOR GUANYLYLTRANSFERASE"/>
    <property type="match status" value="1"/>
</dbReference>
<evidence type="ECO:0000256" key="5">
    <source>
        <dbReference type="ARBA" id="ARBA00022842"/>
    </source>
</evidence>
<protein>
    <submittedName>
        <fullName evidence="11">Unannotated protein</fullName>
    </submittedName>
</protein>
<dbReference type="Pfam" id="PF12804">
    <property type="entry name" value="NTP_transf_3"/>
    <property type="match status" value="1"/>
</dbReference>
<organism evidence="11">
    <name type="scientific">freshwater metagenome</name>
    <dbReference type="NCBI Taxonomy" id="449393"/>
    <lineage>
        <taxon>unclassified sequences</taxon>
        <taxon>metagenomes</taxon>
        <taxon>ecological metagenomes</taxon>
    </lineage>
</organism>
<dbReference type="GO" id="GO:0005525">
    <property type="term" value="F:GTP binding"/>
    <property type="evidence" value="ECO:0007669"/>
    <property type="project" value="UniProtKB-KW"/>
</dbReference>
<evidence type="ECO:0000256" key="6">
    <source>
        <dbReference type="ARBA" id="ARBA00023134"/>
    </source>
</evidence>
<evidence type="ECO:0000313" key="13">
    <source>
        <dbReference type="EMBL" id="CAB4940598.1"/>
    </source>
</evidence>
<evidence type="ECO:0000313" key="10">
    <source>
        <dbReference type="EMBL" id="CAB4727573.1"/>
    </source>
</evidence>
<keyword evidence="5" id="KW-0460">Magnesium</keyword>
<dbReference type="Gene3D" id="3.90.550.10">
    <property type="entry name" value="Spore Coat Polysaccharide Biosynthesis Protein SpsA, Chain A"/>
    <property type="match status" value="1"/>
</dbReference>
<dbReference type="EMBL" id="CAFAAV010000365">
    <property type="protein sequence ID" value="CAB4836084.1"/>
    <property type="molecule type" value="Genomic_DNA"/>
</dbReference>
<gene>
    <name evidence="10" type="ORF">UFOPK2656_01885</name>
    <name evidence="11" type="ORF">UFOPK3099_02998</name>
    <name evidence="12" type="ORF">UFOPK3267_02263</name>
    <name evidence="13" type="ORF">UFOPK3651_02139</name>
    <name evidence="9" type="ORF">UFOPK4189_02265</name>
</gene>
<keyword evidence="2" id="KW-0808">Transferase</keyword>
<proteinExistence type="predicted"/>
<dbReference type="GO" id="GO:0046872">
    <property type="term" value="F:metal ion binding"/>
    <property type="evidence" value="ECO:0007669"/>
    <property type="project" value="UniProtKB-KW"/>
</dbReference>
<feature type="domain" description="MobA-like NTP transferase" evidence="8">
    <location>
        <begin position="7"/>
        <end position="156"/>
    </location>
</feature>
<evidence type="ECO:0000259" key="8">
    <source>
        <dbReference type="Pfam" id="PF12804"/>
    </source>
</evidence>
<evidence type="ECO:0000256" key="1">
    <source>
        <dbReference type="ARBA" id="ARBA00022490"/>
    </source>
</evidence>
<evidence type="ECO:0000313" key="11">
    <source>
        <dbReference type="EMBL" id="CAB4836084.1"/>
    </source>
</evidence>
<dbReference type="GO" id="GO:0006777">
    <property type="term" value="P:Mo-molybdopterin cofactor biosynthetic process"/>
    <property type="evidence" value="ECO:0007669"/>
    <property type="project" value="UniProtKB-KW"/>
</dbReference>
<evidence type="ECO:0000256" key="2">
    <source>
        <dbReference type="ARBA" id="ARBA00022679"/>
    </source>
</evidence>
<dbReference type="GO" id="GO:0016779">
    <property type="term" value="F:nucleotidyltransferase activity"/>
    <property type="evidence" value="ECO:0007669"/>
    <property type="project" value="UniProtKB-ARBA"/>
</dbReference>
<sequence>MMSVPVGAVLCGGASRRMGRDKAFVEYDGIAMAVRVAASLSAAGCGTVVAIGGDAGALNAAGLMCVEDEFPGEGPLGGVITALRHFPDAPAVMVVACDLPLLAPATIRTVLASLNGADQEVMVAMAHTGRAEPMCAAWRPTAVAALVSAMSAGERRLHVAAELVGAVHSAVPIGDLTNVNTPSDLPQ</sequence>
<name>A0A6J7AT09_9ZZZZ</name>
<accession>A0A6J7AT09</accession>
<dbReference type="EMBL" id="CAFBMT010000012">
    <property type="protein sequence ID" value="CAB4940598.1"/>
    <property type="molecule type" value="Genomic_DNA"/>
</dbReference>
<dbReference type="EMBL" id="CAFBIY010000150">
    <property type="protein sequence ID" value="CAB4852744.1"/>
    <property type="molecule type" value="Genomic_DNA"/>
</dbReference>
<evidence type="ECO:0000256" key="7">
    <source>
        <dbReference type="ARBA" id="ARBA00023150"/>
    </source>
</evidence>
<reference evidence="11" key="1">
    <citation type="submission" date="2020-05" db="EMBL/GenBank/DDBJ databases">
        <authorList>
            <person name="Chiriac C."/>
            <person name="Salcher M."/>
            <person name="Ghai R."/>
            <person name="Kavagutti S V."/>
        </authorList>
    </citation>
    <scope>NUCLEOTIDE SEQUENCE</scope>
</reference>
<dbReference type="EMBL" id="CAESGF010000014">
    <property type="protein sequence ID" value="CAB4364504.1"/>
    <property type="molecule type" value="Genomic_DNA"/>
</dbReference>
<dbReference type="PANTHER" id="PTHR19136">
    <property type="entry name" value="MOLYBDENUM COFACTOR GUANYLYLTRANSFERASE"/>
    <property type="match status" value="1"/>
</dbReference>
<dbReference type="InterPro" id="IPR025877">
    <property type="entry name" value="MobA-like_NTP_Trfase"/>
</dbReference>
<keyword evidence="7" id="KW-0501">Molybdenum cofactor biosynthesis</keyword>
<keyword evidence="1" id="KW-0963">Cytoplasm</keyword>
<dbReference type="CDD" id="cd02503">
    <property type="entry name" value="MobA"/>
    <property type="match status" value="1"/>
</dbReference>
<keyword evidence="6" id="KW-0342">GTP-binding</keyword>
<dbReference type="EMBL" id="CAEZYF010000011">
    <property type="protein sequence ID" value="CAB4727573.1"/>
    <property type="molecule type" value="Genomic_DNA"/>
</dbReference>
<evidence type="ECO:0000313" key="12">
    <source>
        <dbReference type="EMBL" id="CAB4852744.1"/>
    </source>
</evidence>
<keyword evidence="3" id="KW-0479">Metal-binding</keyword>
<evidence type="ECO:0000256" key="3">
    <source>
        <dbReference type="ARBA" id="ARBA00022723"/>
    </source>
</evidence>
<evidence type="ECO:0000256" key="4">
    <source>
        <dbReference type="ARBA" id="ARBA00022741"/>
    </source>
</evidence>
<evidence type="ECO:0000313" key="9">
    <source>
        <dbReference type="EMBL" id="CAB4364504.1"/>
    </source>
</evidence>
<dbReference type="InterPro" id="IPR029044">
    <property type="entry name" value="Nucleotide-diphossugar_trans"/>
</dbReference>
<dbReference type="AlphaFoldDB" id="A0A6J7AT09"/>
<dbReference type="InterPro" id="IPR013482">
    <property type="entry name" value="Molybde_CF_guanTrfase"/>
</dbReference>
<dbReference type="SUPFAM" id="SSF53448">
    <property type="entry name" value="Nucleotide-diphospho-sugar transferases"/>
    <property type="match status" value="1"/>
</dbReference>